<dbReference type="OrthoDB" id="423607at2759"/>
<dbReference type="GO" id="GO:0019005">
    <property type="term" value="C:SCF ubiquitin ligase complex"/>
    <property type="evidence" value="ECO:0000318"/>
    <property type="project" value="GO_Central"/>
</dbReference>
<dbReference type="EMBL" id="GL377641">
    <property type="protein sequence ID" value="EFJ12177.1"/>
    <property type="molecule type" value="Genomic_DNA"/>
</dbReference>
<dbReference type="InterPro" id="IPR032675">
    <property type="entry name" value="LRR_dom_sf"/>
</dbReference>
<dbReference type="InParanoid" id="D8RE10"/>
<dbReference type="Gene3D" id="3.80.10.10">
    <property type="entry name" value="Ribonuclease Inhibitor"/>
    <property type="match status" value="1"/>
</dbReference>
<dbReference type="Pfam" id="PF18511">
    <property type="entry name" value="F-box_5"/>
    <property type="match status" value="1"/>
</dbReference>
<dbReference type="KEGG" id="smo:SELMODRAFT_22039"/>
<dbReference type="CDD" id="cd22159">
    <property type="entry name" value="F-box_AtTIR1-like"/>
    <property type="match status" value="1"/>
</dbReference>
<dbReference type="OMA" id="DCESIGF"/>
<feature type="non-terminal residue" evidence="4">
    <location>
        <position position="1"/>
    </location>
</feature>
<dbReference type="InterPro" id="IPR041567">
    <property type="entry name" value="COI1_F-box"/>
</dbReference>
<dbReference type="AlphaFoldDB" id="D8RE10"/>
<evidence type="ECO:0000313" key="3">
    <source>
        <dbReference type="EMBL" id="EFJ12177.1"/>
    </source>
</evidence>
<reference evidence="4 5" key="1">
    <citation type="journal article" date="2011" name="Science">
        <title>The Selaginella genome identifies genetic changes associated with the evolution of vascular plants.</title>
        <authorList>
            <person name="Banks J.A."/>
            <person name="Nishiyama T."/>
            <person name="Hasebe M."/>
            <person name="Bowman J.L."/>
            <person name="Gribskov M."/>
            <person name="dePamphilis C."/>
            <person name="Albert V.A."/>
            <person name="Aono N."/>
            <person name="Aoyama T."/>
            <person name="Ambrose B.A."/>
            <person name="Ashton N.W."/>
            <person name="Axtell M.J."/>
            <person name="Barker E."/>
            <person name="Barker M.S."/>
            <person name="Bennetzen J.L."/>
            <person name="Bonawitz N.D."/>
            <person name="Chapple C."/>
            <person name="Cheng C."/>
            <person name="Correa L.G."/>
            <person name="Dacre M."/>
            <person name="DeBarry J."/>
            <person name="Dreyer I."/>
            <person name="Elias M."/>
            <person name="Engstrom E.M."/>
            <person name="Estelle M."/>
            <person name="Feng L."/>
            <person name="Finet C."/>
            <person name="Floyd S.K."/>
            <person name="Frommer W.B."/>
            <person name="Fujita T."/>
            <person name="Gramzow L."/>
            <person name="Gutensohn M."/>
            <person name="Harholt J."/>
            <person name="Hattori M."/>
            <person name="Heyl A."/>
            <person name="Hirai T."/>
            <person name="Hiwatashi Y."/>
            <person name="Ishikawa M."/>
            <person name="Iwata M."/>
            <person name="Karol K.G."/>
            <person name="Koehler B."/>
            <person name="Kolukisaoglu U."/>
            <person name="Kubo M."/>
            <person name="Kurata T."/>
            <person name="Lalonde S."/>
            <person name="Li K."/>
            <person name="Li Y."/>
            <person name="Litt A."/>
            <person name="Lyons E."/>
            <person name="Manning G."/>
            <person name="Maruyama T."/>
            <person name="Michael T.P."/>
            <person name="Mikami K."/>
            <person name="Miyazaki S."/>
            <person name="Morinaga S."/>
            <person name="Murata T."/>
            <person name="Mueller-Roeber B."/>
            <person name="Nelson D.R."/>
            <person name="Obara M."/>
            <person name="Oguri Y."/>
            <person name="Olmstead R.G."/>
            <person name="Onodera N."/>
            <person name="Petersen B.L."/>
            <person name="Pils B."/>
            <person name="Prigge M."/>
            <person name="Rensing S.A."/>
            <person name="Riano-Pachon D.M."/>
            <person name="Roberts A.W."/>
            <person name="Sato Y."/>
            <person name="Scheller H.V."/>
            <person name="Schulz B."/>
            <person name="Schulz C."/>
            <person name="Shakirov E.V."/>
            <person name="Shibagaki N."/>
            <person name="Shinohara N."/>
            <person name="Shippen D.E."/>
            <person name="Soerensen I."/>
            <person name="Sotooka R."/>
            <person name="Sugimoto N."/>
            <person name="Sugita M."/>
            <person name="Sumikawa N."/>
            <person name="Tanurdzic M."/>
            <person name="Theissen G."/>
            <person name="Ulvskov P."/>
            <person name="Wakazuki S."/>
            <person name="Weng J.K."/>
            <person name="Willats W.W."/>
            <person name="Wipf D."/>
            <person name="Wolf P.G."/>
            <person name="Yang L."/>
            <person name="Zimmer A.D."/>
            <person name="Zhu Q."/>
            <person name="Mitros T."/>
            <person name="Hellsten U."/>
            <person name="Loque D."/>
            <person name="Otillar R."/>
            <person name="Salamov A."/>
            <person name="Schmutz J."/>
            <person name="Shapiro H."/>
            <person name="Lindquist E."/>
            <person name="Lucas S."/>
            <person name="Rokhsar D."/>
            <person name="Grigoriev I.V."/>
        </authorList>
    </citation>
    <scope>NUCLEOTIDE SEQUENCE [LARGE SCALE GENOMIC DNA]</scope>
</reference>
<dbReference type="Gramene" id="EFJ12177">
    <property type="protein sequence ID" value="EFJ12177"/>
    <property type="gene ID" value="SELMODRAFT_22038"/>
</dbReference>
<dbReference type="Gene3D" id="1.20.1280.50">
    <property type="match status" value="1"/>
</dbReference>
<evidence type="ECO:0000259" key="1">
    <source>
        <dbReference type="Pfam" id="PF18511"/>
    </source>
</evidence>
<dbReference type="Pfam" id="PF25372">
    <property type="entry name" value="DUF7885"/>
    <property type="match status" value="1"/>
</dbReference>
<dbReference type="HOGENOM" id="CLU_016072_4_0_1"/>
<dbReference type="EMBL" id="GL377577">
    <property type="protein sequence ID" value="EFJ29352.1"/>
    <property type="molecule type" value="Genomic_DNA"/>
</dbReference>
<dbReference type="SUPFAM" id="SSF81383">
    <property type="entry name" value="F-box domain"/>
    <property type="match status" value="1"/>
</dbReference>
<dbReference type="PANTHER" id="PTHR13318:SF92">
    <property type="entry name" value="F-BOX_LRR-REPEAT PROTEIN 8-RELATED"/>
    <property type="match status" value="1"/>
</dbReference>
<accession>D8RE10</accession>
<keyword evidence="5" id="KW-1185">Reference proteome</keyword>
<evidence type="ECO:0000259" key="2">
    <source>
        <dbReference type="Pfam" id="PF25372"/>
    </source>
</evidence>
<evidence type="ECO:0000313" key="5">
    <source>
        <dbReference type="Proteomes" id="UP000001514"/>
    </source>
</evidence>
<feature type="non-terminal residue" evidence="4">
    <location>
        <position position="402"/>
    </location>
</feature>
<dbReference type="eggNOG" id="KOG1947">
    <property type="taxonomic scope" value="Eukaryota"/>
</dbReference>
<name>D8RE10_SELML</name>
<feature type="domain" description="COI1 F-box" evidence="1">
    <location>
        <begin position="9"/>
        <end position="45"/>
    </location>
</feature>
<dbReference type="Gramene" id="EFJ29352">
    <property type="protein sequence ID" value="EFJ29352"/>
    <property type="gene ID" value="SELMODRAFT_22039"/>
</dbReference>
<dbReference type="InterPro" id="IPR036047">
    <property type="entry name" value="F-box-like_dom_sf"/>
</dbReference>
<dbReference type="SUPFAM" id="SSF52047">
    <property type="entry name" value="RNI-like"/>
    <property type="match status" value="1"/>
</dbReference>
<dbReference type="GO" id="GO:0031146">
    <property type="term" value="P:SCF-dependent proteasomal ubiquitin-dependent protein catabolic process"/>
    <property type="evidence" value="ECO:0000318"/>
    <property type="project" value="GO_Central"/>
</dbReference>
<dbReference type="InterPro" id="IPR057207">
    <property type="entry name" value="FBXL15_LRR"/>
</dbReference>
<dbReference type="Proteomes" id="UP000001514">
    <property type="component" value="Unassembled WGS sequence"/>
</dbReference>
<dbReference type="FunCoup" id="D8RE10">
    <property type="interactions" value="1900"/>
</dbReference>
<dbReference type="PANTHER" id="PTHR13318">
    <property type="entry name" value="PARTNER OF PAIRED, ISOFORM B-RELATED"/>
    <property type="match status" value="1"/>
</dbReference>
<organism evidence="5">
    <name type="scientific">Selaginella moellendorffii</name>
    <name type="common">Spikemoss</name>
    <dbReference type="NCBI Taxonomy" id="88036"/>
    <lineage>
        <taxon>Eukaryota</taxon>
        <taxon>Viridiplantae</taxon>
        <taxon>Streptophyta</taxon>
        <taxon>Embryophyta</taxon>
        <taxon>Tracheophyta</taxon>
        <taxon>Lycopodiopsida</taxon>
        <taxon>Selaginellales</taxon>
        <taxon>Selaginellaceae</taxon>
        <taxon>Selaginella</taxon>
    </lineage>
</organism>
<dbReference type="KEGG" id="smo:SELMODRAFT_22038"/>
<protein>
    <submittedName>
        <fullName evidence="4">Uncharacterized protein</fullName>
    </submittedName>
</protein>
<proteinExistence type="predicted"/>
<gene>
    <name evidence="3" type="ORF">SELMODRAFT_22038</name>
    <name evidence="4" type="ORF">SELMODRAFT_22039</name>
</gene>
<dbReference type="SMART" id="SM00367">
    <property type="entry name" value="LRR_CC"/>
    <property type="match status" value="7"/>
</dbReference>
<evidence type="ECO:0000313" key="4">
    <source>
        <dbReference type="EMBL" id="EFJ29352.1"/>
    </source>
</evidence>
<dbReference type="InterPro" id="IPR006553">
    <property type="entry name" value="Leu-rich_rpt_Cys-con_subtyp"/>
</dbReference>
<sequence>EQEDLTLLVPDECLEWILHKLSPGDRTQSSLVCRRWHRLEGRSRTQLSLAAHADVMPFLPRICSRFVQLTKITLKCDRRDPSINDRALVLISKHCKGLVKLKLKGCKDVTDEGIDHFSRVARSLKKFSCGSCGFGPLGLNCLLQRCADLESLAVKRLRGISQAFPELLISPGCGRIRKLCLKELRNARLFGPLIIGSPNLQVLRLSKNLGHWDKLLEAITEHLPHLLELHVERLQLSDRGLQAVAQCKSLEALYVVKASECTNFGLSAVAFGCRHLKRLRLDGWRSGRIGDEGLISIAKRCRELQELVLIRLSISVGSLTIIGSNCASLERLAVCNCESFGDAELCCIATRFRALRKLCIRSCSITNLGVEGLGNGCPALTRLKVRNCNQVTSEGIGNLRVR</sequence>
<feature type="domain" description="F-box/LRR-repeat protein 15-like leucin rich repeat" evidence="2">
    <location>
        <begin position="213"/>
        <end position="310"/>
    </location>
</feature>